<dbReference type="Proteomes" id="UP000318437">
    <property type="component" value="Unassembled WGS sequence"/>
</dbReference>
<dbReference type="RefSeq" id="WP_197530634.1">
    <property type="nucleotide sequence ID" value="NZ_SJPS01000003.1"/>
</dbReference>
<dbReference type="GO" id="GO:0050532">
    <property type="term" value="F:2-phosphosulfolactate phosphatase activity"/>
    <property type="evidence" value="ECO:0007669"/>
    <property type="project" value="UniProtKB-EC"/>
</dbReference>
<dbReference type="InterPro" id="IPR005238">
    <property type="entry name" value="ComB-like"/>
</dbReference>
<dbReference type="GO" id="GO:0050545">
    <property type="term" value="F:sulfopyruvate decarboxylase activity"/>
    <property type="evidence" value="ECO:0007669"/>
    <property type="project" value="TreeGrafter"/>
</dbReference>
<organism evidence="8 9">
    <name type="scientific">Bythopirellula polymerisocia</name>
    <dbReference type="NCBI Taxonomy" id="2528003"/>
    <lineage>
        <taxon>Bacteria</taxon>
        <taxon>Pseudomonadati</taxon>
        <taxon>Planctomycetota</taxon>
        <taxon>Planctomycetia</taxon>
        <taxon>Pirellulales</taxon>
        <taxon>Lacipirellulaceae</taxon>
        <taxon>Bythopirellula</taxon>
    </lineage>
</organism>
<dbReference type="Gene3D" id="3.90.1560.10">
    <property type="entry name" value="ComB-like"/>
    <property type="match status" value="1"/>
</dbReference>
<reference evidence="8 9" key="1">
    <citation type="submission" date="2019-02" db="EMBL/GenBank/DDBJ databases">
        <title>Deep-cultivation of Planctomycetes and their phenomic and genomic characterization uncovers novel biology.</title>
        <authorList>
            <person name="Wiegand S."/>
            <person name="Jogler M."/>
            <person name="Boedeker C."/>
            <person name="Pinto D."/>
            <person name="Vollmers J."/>
            <person name="Rivas-Marin E."/>
            <person name="Kohn T."/>
            <person name="Peeters S.H."/>
            <person name="Heuer A."/>
            <person name="Rast P."/>
            <person name="Oberbeckmann S."/>
            <person name="Bunk B."/>
            <person name="Jeske O."/>
            <person name="Meyerdierks A."/>
            <person name="Storesund J.E."/>
            <person name="Kallscheuer N."/>
            <person name="Luecker S."/>
            <person name="Lage O.M."/>
            <person name="Pohl T."/>
            <person name="Merkel B.J."/>
            <person name="Hornburger P."/>
            <person name="Mueller R.-W."/>
            <person name="Bruemmer F."/>
            <person name="Labrenz M."/>
            <person name="Spormann A.M."/>
            <person name="Op Den Camp H."/>
            <person name="Overmann J."/>
            <person name="Amann R."/>
            <person name="Jetten M.S.M."/>
            <person name="Mascher T."/>
            <person name="Medema M.H."/>
            <person name="Devos D.P."/>
            <person name="Kaster A.-K."/>
            <person name="Ovreas L."/>
            <person name="Rohde M."/>
            <person name="Galperin M.Y."/>
            <person name="Jogler C."/>
        </authorList>
    </citation>
    <scope>NUCLEOTIDE SEQUENCE [LARGE SCALE GENOMIC DNA]</scope>
    <source>
        <strain evidence="8 9">Pla144</strain>
    </source>
</reference>
<name>A0A5C6CYX5_9BACT</name>
<proteinExistence type="inferred from homology"/>
<dbReference type="PANTHER" id="PTHR37311">
    <property type="entry name" value="2-PHOSPHOSULFOLACTATE PHOSPHATASE-RELATED"/>
    <property type="match status" value="1"/>
</dbReference>
<evidence type="ECO:0000256" key="4">
    <source>
        <dbReference type="ARBA" id="ARBA00021948"/>
    </source>
</evidence>
<gene>
    <name evidence="8" type="primary">comB</name>
    <name evidence="8" type="ORF">Pla144_26260</name>
</gene>
<keyword evidence="9" id="KW-1185">Reference proteome</keyword>
<dbReference type="GO" id="GO:0000287">
    <property type="term" value="F:magnesium ion binding"/>
    <property type="evidence" value="ECO:0007669"/>
    <property type="project" value="InterPro"/>
</dbReference>
<evidence type="ECO:0000313" key="9">
    <source>
        <dbReference type="Proteomes" id="UP000318437"/>
    </source>
</evidence>
<dbReference type="InterPro" id="IPR036702">
    <property type="entry name" value="ComB-like_sf"/>
</dbReference>
<dbReference type="Pfam" id="PF04029">
    <property type="entry name" value="2-ph_phosp"/>
    <property type="match status" value="1"/>
</dbReference>
<dbReference type="EMBL" id="SJPS01000003">
    <property type="protein sequence ID" value="TWU27849.1"/>
    <property type="molecule type" value="Genomic_DNA"/>
</dbReference>
<comment type="caution">
    <text evidence="8">The sequence shown here is derived from an EMBL/GenBank/DDBJ whole genome shotgun (WGS) entry which is preliminary data.</text>
</comment>
<evidence type="ECO:0000313" key="8">
    <source>
        <dbReference type="EMBL" id="TWU27849.1"/>
    </source>
</evidence>
<protein>
    <recommendedName>
        <fullName evidence="4">Probable 2-phosphosulfolactate phosphatase</fullName>
        <ecNumber evidence="3">3.1.3.71</ecNumber>
    </recommendedName>
</protein>
<dbReference type="AlphaFoldDB" id="A0A5C6CYX5"/>
<keyword evidence="6" id="KW-0460">Magnesium</keyword>
<keyword evidence="5 8" id="KW-0378">Hydrolase</keyword>
<evidence type="ECO:0000256" key="5">
    <source>
        <dbReference type="ARBA" id="ARBA00022801"/>
    </source>
</evidence>
<sequence>MNLNVHYLPQFVAESDLADSTVIVVDLLRASTTICFALNSGAAAVVPLLEIGDVADRVQQLGRANVVLGGERGGDLIAGFDLGNSPIEYTPDQVFGRTVLFTTTNGTRALLHARIAQRVLVGAAVNRAAIAAAAQFSPRVDILCAGTGGIVTREDILAAGAIVDELIRNTDAGHWHSNEWADSAHREWQELLSGARANRRSPSDQFAWELQSTPGGKNLLAIGHADDLPTCAQLDTLAVVPEWDIVTEHITLR</sequence>
<accession>A0A5C6CYX5</accession>
<evidence type="ECO:0000256" key="2">
    <source>
        <dbReference type="ARBA" id="ARBA00009997"/>
    </source>
</evidence>
<comment type="cofactor">
    <cofactor evidence="1">
        <name>Mg(2+)</name>
        <dbReference type="ChEBI" id="CHEBI:18420"/>
    </cofactor>
</comment>
<evidence type="ECO:0000256" key="3">
    <source>
        <dbReference type="ARBA" id="ARBA00012953"/>
    </source>
</evidence>
<evidence type="ECO:0000256" key="1">
    <source>
        <dbReference type="ARBA" id="ARBA00001946"/>
    </source>
</evidence>
<comment type="similarity">
    <text evidence="2">Belongs to the ComB family.</text>
</comment>
<evidence type="ECO:0000256" key="7">
    <source>
        <dbReference type="ARBA" id="ARBA00033711"/>
    </source>
</evidence>
<dbReference type="PANTHER" id="PTHR37311:SF1">
    <property type="entry name" value="2-PHOSPHOSULFOLACTATE PHOSPHATASE-RELATED"/>
    <property type="match status" value="1"/>
</dbReference>
<evidence type="ECO:0000256" key="6">
    <source>
        <dbReference type="ARBA" id="ARBA00022842"/>
    </source>
</evidence>
<dbReference type="EC" id="3.1.3.71" evidence="3"/>
<comment type="catalytic activity">
    <reaction evidence="7">
        <text>(2R)-O-phospho-3-sulfolactate + H2O = (2R)-3-sulfolactate + phosphate</text>
        <dbReference type="Rhea" id="RHEA:23416"/>
        <dbReference type="ChEBI" id="CHEBI:15377"/>
        <dbReference type="ChEBI" id="CHEBI:15597"/>
        <dbReference type="ChEBI" id="CHEBI:43474"/>
        <dbReference type="ChEBI" id="CHEBI:58738"/>
        <dbReference type="EC" id="3.1.3.71"/>
    </reaction>
</comment>
<dbReference type="SUPFAM" id="SSF142823">
    <property type="entry name" value="ComB-like"/>
    <property type="match status" value="1"/>
</dbReference>